<comment type="subunit">
    <text evidence="7">Part of the 30S ribosomal subunit. Contacts protein S5. The interaction surface between S4 and S5 is involved in control of translational fidelity.</text>
</comment>
<evidence type="ECO:0000313" key="12">
    <source>
        <dbReference type="Proteomes" id="UP000231276"/>
    </source>
</evidence>
<dbReference type="Pfam" id="PF00163">
    <property type="entry name" value="Ribosomal_S4"/>
    <property type="match status" value="1"/>
</dbReference>
<evidence type="ECO:0000256" key="5">
    <source>
        <dbReference type="ARBA" id="ARBA00023274"/>
    </source>
</evidence>
<dbReference type="InterPro" id="IPR018079">
    <property type="entry name" value="Ribosomal_uS4_CS"/>
</dbReference>
<dbReference type="GO" id="GO:0019843">
    <property type="term" value="F:rRNA binding"/>
    <property type="evidence" value="ECO:0007669"/>
    <property type="project" value="UniProtKB-UniRule"/>
</dbReference>
<dbReference type="HAMAP" id="MF_01306_B">
    <property type="entry name" value="Ribosomal_uS4_B"/>
    <property type="match status" value="1"/>
</dbReference>
<dbReference type="NCBIfam" id="TIGR01017">
    <property type="entry name" value="rpsD_bact"/>
    <property type="match status" value="1"/>
</dbReference>
<dbReference type="SMART" id="SM00363">
    <property type="entry name" value="S4"/>
    <property type="match status" value="1"/>
</dbReference>
<evidence type="ECO:0000256" key="3">
    <source>
        <dbReference type="ARBA" id="ARBA00022884"/>
    </source>
</evidence>
<dbReference type="InterPro" id="IPR001912">
    <property type="entry name" value="Ribosomal_uS4_N"/>
</dbReference>
<evidence type="ECO:0000313" key="11">
    <source>
        <dbReference type="EMBL" id="PIP86747.1"/>
    </source>
</evidence>
<keyword evidence="5 7" id="KW-0687">Ribonucleoprotein</keyword>
<dbReference type="GO" id="GO:0006412">
    <property type="term" value="P:translation"/>
    <property type="evidence" value="ECO:0007669"/>
    <property type="project" value="UniProtKB-UniRule"/>
</dbReference>
<dbReference type="PROSITE" id="PS00632">
    <property type="entry name" value="RIBOSOMAL_S4"/>
    <property type="match status" value="1"/>
</dbReference>
<reference evidence="11 12" key="1">
    <citation type="submission" date="2017-09" db="EMBL/GenBank/DDBJ databases">
        <title>Depth-based differentiation of microbial function through sediment-hosted aquifers and enrichment of novel symbionts in the deep terrestrial subsurface.</title>
        <authorList>
            <person name="Probst A.J."/>
            <person name="Ladd B."/>
            <person name="Jarett J.K."/>
            <person name="Geller-Mcgrath D.E."/>
            <person name="Sieber C.M."/>
            <person name="Emerson J.B."/>
            <person name="Anantharaman K."/>
            <person name="Thomas B.C."/>
            <person name="Malmstrom R."/>
            <person name="Stieglmeier M."/>
            <person name="Klingl A."/>
            <person name="Woyke T."/>
            <person name="Ryan C.M."/>
            <person name="Banfield J.F."/>
        </authorList>
    </citation>
    <scope>NUCLEOTIDE SEQUENCE [LARGE SCALE GENOMIC DNA]</scope>
    <source>
        <strain evidence="11">CG22_combo_CG10-13_8_21_14_all_43_18</strain>
    </source>
</reference>
<dbReference type="EMBL" id="PCTS01000006">
    <property type="protein sequence ID" value="PIP86747.1"/>
    <property type="molecule type" value="Genomic_DNA"/>
</dbReference>
<evidence type="ECO:0000259" key="10">
    <source>
        <dbReference type="SMART" id="SM01390"/>
    </source>
</evidence>
<dbReference type="PROSITE" id="PS50889">
    <property type="entry name" value="S4"/>
    <property type="match status" value="1"/>
</dbReference>
<dbReference type="FunFam" id="3.10.290.10:FF:000001">
    <property type="entry name" value="30S ribosomal protein S4"/>
    <property type="match status" value="1"/>
</dbReference>
<dbReference type="Gene3D" id="3.10.290.10">
    <property type="entry name" value="RNA-binding S4 domain"/>
    <property type="match status" value="1"/>
</dbReference>
<feature type="domain" description="Small ribosomal subunit protein uS4 N-terminal" evidence="10">
    <location>
        <begin position="1"/>
        <end position="95"/>
    </location>
</feature>
<gene>
    <name evidence="7" type="primary">rpsD</name>
    <name evidence="11" type="ORF">COW82_00430</name>
</gene>
<comment type="function">
    <text evidence="7">One of the primary rRNA binding proteins, it binds directly to 16S rRNA where it nucleates assembly of the body of the 30S subunit.</text>
</comment>
<comment type="caution">
    <text evidence="11">The sequence shown here is derived from an EMBL/GenBank/DDBJ whole genome shotgun (WGS) entry which is preliminary data.</text>
</comment>
<protein>
    <recommendedName>
        <fullName evidence="6 7">Small ribosomal subunit protein uS4</fullName>
    </recommendedName>
</protein>
<evidence type="ECO:0000256" key="1">
    <source>
        <dbReference type="ARBA" id="ARBA00007465"/>
    </source>
</evidence>
<dbReference type="SMART" id="SM01390">
    <property type="entry name" value="Ribosomal_S4"/>
    <property type="match status" value="1"/>
</dbReference>
<name>A0A2H0DX50_9BACT</name>
<feature type="domain" description="RNA-binding S4" evidence="9">
    <location>
        <begin position="96"/>
        <end position="159"/>
    </location>
</feature>
<comment type="similarity">
    <text evidence="1 7 8">Belongs to the universal ribosomal protein uS4 family.</text>
</comment>
<dbReference type="PANTHER" id="PTHR11831:SF4">
    <property type="entry name" value="SMALL RIBOSOMAL SUBUNIT PROTEIN US4M"/>
    <property type="match status" value="1"/>
</dbReference>
<dbReference type="NCBIfam" id="NF003717">
    <property type="entry name" value="PRK05327.1"/>
    <property type="match status" value="1"/>
</dbReference>
<keyword evidence="3 7" id="KW-0694">RNA-binding</keyword>
<dbReference type="Proteomes" id="UP000231276">
    <property type="component" value="Unassembled WGS sequence"/>
</dbReference>
<accession>A0A2H0DX50</accession>
<dbReference type="SUPFAM" id="SSF55174">
    <property type="entry name" value="Alpha-L RNA-binding motif"/>
    <property type="match status" value="1"/>
</dbReference>
<evidence type="ECO:0000256" key="2">
    <source>
        <dbReference type="ARBA" id="ARBA00022730"/>
    </source>
</evidence>
<organism evidence="11 12">
    <name type="scientific">Candidatus Campbellbacteria bacterium CG22_combo_CG10-13_8_21_14_all_43_18</name>
    <dbReference type="NCBI Taxonomy" id="1974530"/>
    <lineage>
        <taxon>Bacteria</taxon>
        <taxon>Candidatus Campbelliibacteriota</taxon>
    </lineage>
</organism>
<dbReference type="GO" id="GO:0003735">
    <property type="term" value="F:structural constituent of ribosome"/>
    <property type="evidence" value="ECO:0007669"/>
    <property type="project" value="InterPro"/>
</dbReference>
<keyword evidence="2 7" id="KW-0699">rRNA-binding</keyword>
<dbReference type="GO" id="GO:0042274">
    <property type="term" value="P:ribosomal small subunit biogenesis"/>
    <property type="evidence" value="ECO:0007669"/>
    <property type="project" value="TreeGrafter"/>
</dbReference>
<evidence type="ECO:0000256" key="4">
    <source>
        <dbReference type="ARBA" id="ARBA00022980"/>
    </source>
</evidence>
<keyword evidence="4 7" id="KW-0689">Ribosomal protein</keyword>
<dbReference type="PANTHER" id="PTHR11831">
    <property type="entry name" value="30S 40S RIBOSOMAL PROTEIN"/>
    <property type="match status" value="1"/>
</dbReference>
<sequence length="207" mass="23642">MKTGPKFKICRRLGSDIYEKCQTQKYILSESKKSRNIGKGKKRRKVLSDYGKQLLEKQKVRFTYGISEKQFKNIVKEAVSKKGKEAKEALYEILESRLDNTVYRLSLAPSRRMARQMVSHGHITVDGRKVTIPSFGLRKGHKISIREGSKNKGFFVNLDEKIKDGGAIPAWIKFDLPKREALISGRPKMSAGESLLDLNTVIEFYSK</sequence>
<evidence type="ECO:0000256" key="7">
    <source>
        <dbReference type="HAMAP-Rule" id="MF_01306"/>
    </source>
</evidence>
<evidence type="ECO:0000256" key="8">
    <source>
        <dbReference type="RuleBase" id="RU003699"/>
    </source>
</evidence>
<dbReference type="Gene3D" id="1.10.1050.10">
    <property type="entry name" value="Ribosomal Protein S4 Delta 41, Chain A, domain 1"/>
    <property type="match status" value="1"/>
</dbReference>
<dbReference type="CDD" id="cd00165">
    <property type="entry name" value="S4"/>
    <property type="match status" value="1"/>
</dbReference>
<proteinExistence type="inferred from homology"/>
<comment type="function">
    <text evidence="7">With S5 and S12 plays an important role in translational accuracy.</text>
</comment>
<dbReference type="Pfam" id="PF01479">
    <property type="entry name" value="S4"/>
    <property type="match status" value="1"/>
</dbReference>
<dbReference type="InterPro" id="IPR022801">
    <property type="entry name" value="Ribosomal_uS4"/>
</dbReference>
<dbReference type="InterPro" id="IPR005709">
    <property type="entry name" value="Ribosomal_uS4_bac-type"/>
</dbReference>
<evidence type="ECO:0000259" key="9">
    <source>
        <dbReference type="SMART" id="SM00363"/>
    </source>
</evidence>
<evidence type="ECO:0000256" key="6">
    <source>
        <dbReference type="ARBA" id="ARBA00035254"/>
    </source>
</evidence>
<dbReference type="InterPro" id="IPR002942">
    <property type="entry name" value="S4_RNA-bd"/>
</dbReference>
<dbReference type="InterPro" id="IPR036986">
    <property type="entry name" value="S4_RNA-bd_sf"/>
</dbReference>
<dbReference type="AlphaFoldDB" id="A0A2H0DX50"/>
<dbReference type="GO" id="GO:0015935">
    <property type="term" value="C:small ribosomal subunit"/>
    <property type="evidence" value="ECO:0007669"/>
    <property type="project" value="InterPro"/>
</dbReference>